<evidence type="ECO:0000313" key="3">
    <source>
        <dbReference type="EMBL" id="MDR5898214.1"/>
    </source>
</evidence>
<gene>
    <name evidence="3" type="ORF">QC823_04310</name>
</gene>
<dbReference type="Proteomes" id="UP001254564">
    <property type="component" value="Unassembled WGS sequence"/>
</dbReference>
<feature type="region of interest" description="Disordered" evidence="1">
    <location>
        <begin position="105"/>
        <end position="136"/>
    </location>
</feature>
<dbReference type="CDD" id="cd00118">
    <property type="entry name" value="LysM"/>
    <property type="match status" value="2"/>
</dbReference>
<protein>
    <submittedName>
        <fullName evidence="3">M23 family metallopeptidase</fullName>
        <ecNumber evidence="3">3.4.24.-</ecNumber>
    </submittedName>
</protein>
<evidence type="ECO:0000259" key="2">
    <source>
        <dbReference type="PROSITE" id="PS51782"/>
    </source>
</evidence>
<sequence>MSIQRGDTLGKLAQRADVPLERLQRFNPSADSRRLAVGQKILIPTQQERAPSGGPYRYQVRPGDTYAAIARHFGTNSRHIQNANSGVSPTALRVGQIISVPLNGTSMTTSASRSSGQTARSSSVSSTSSKAGGLPASARRWPWPLDDYRIVRRFGTDSHGTLQPMLLATQAGAKAKAVAAGDVRFASSMRQLGQVVIVHHSDNLQSVYALCDGLHVDEGERVKAGDLLCDVGQNSSNQRYDLLFDLRQGGKPIDPRDVLK</sequence>
<dbReference type="GO" id="GO:0016787">
    <property type="term" value="F:hydrolase activity"/>
    <property type="evidence" value="ECO:0007669"/>
    <property type="project" value="UniProtKB-KW"/>
</dbReference>
<feature type="compositionally biased region" description="Low complexity" evidence="1">
    <location>
        <begin position="108"/>
        <end position="129"/>
    </location>
</feature>
<dbReference type="SUPFAM" id="SSF51261">
    <property type="entry name" value="Duplicated hybrid motif"/>
    <property type="match status" value="1"/>
</dbReference>
<dbReference type="InterPro" id="IPR011055">
    <property type="entry name" value="Dup_hybrid_motif"/>
</dbReference>
<dbReference type="SUPFAM" id="SSF54106">
    <property type="entry name" value="LysM domain"/>
    <property type="match status" value="1"/>
</dbReference>
<evidence type="ECO:0000256" key="1">
    <source>
        <dbReference type="SAM" id="MobiDB-lite"/>
    </source>
</evidence>
<dbReference type="SMART" id="SM00257">
    <property type="entry name" value="LysM"/>
    <property type="match status" value="2"/>
</dbReference>
<name>A0ABU1H1M7_9GAMM</name>
<dbReference type="EMBL" id="JARWAN010000005">
    <property type="protein sequence ID" value="MDR5898214.1"/>
    <property type="molecule type" value="Genomic_DNA"/>
</dbReference>
<keyword evidence="3" id="KW-0378">Hydrolase</keyword>
<comment type="caution">
    <text evidence="3">The sequence shown here is derived from an EMBL/GenBank/DDBJ whole genome shotgun (WGS) entry which is preliminary data.</text>
</comment>
<organism evidence="3 4">
    <name type="scientific">Vreelandella vilamensis</name>
    <dbReference type="NCBI Taxonomy" id="531309"/>
    <lineage>
        <taxon>Bacteria</taxon>
        <taxon>Pseudomonadati</taxon>
        <taxon>Pseudomonadota</taxon>
        <taxon>Gammaproteobacteria</taxon>
        <taxon>Oceanospirillales</taxon>
        <taxon>Halomonadaceae</taxon>
        <taxon>Vreelandella</taxon>
    </lineage>
</organism>
<dbReference type="InterPro" id="IPR036779">
    <property type="entry name" value="LysM_dom_sf"/>
</dbReference>
<dbReference type="InterPro" id="IPR016047">
    <property type="entry name" value="M23ase_b-sheet_dom"/>
</dbReference>
<proteinExistence type="predicted"/>
<dbReference type="Pfam" id="PF01551">
    <property type="entry name" value="Peptidase_M23"/>
    <property type="match status" value="1"/>
</dbReference>
<dbReference type="PANTHER" id="PTHR21666:SF270">
    <property type="entry name" value="MUREIN HYDROLASE ACTIVATOR ENVC"/>
    <property type="match status" value="1"/>
</dbReference>
<reference evidence="3 4" key="1">
    <citation type="submission" date="2023-04" db="EMBL/GenBank/DDBJ databases">
        <title>A long-awaited taxogenomic arrangement of the family Halomonadaceae.</title>
        <authorList>
            <person name="De La Haba R."/>
            <person name="Chuvochina M."/>
            <person name="Wittouck S."/>
            <person name="Arahal D.R."/>
            <person name="Sanchez-Porro C."/>
            <person name="Hugenholtz P."/>
            <person name="Ventosa A."/>
        </authorList>
    </citation>
    <scope>NUCLEOTIDE SEQUENCE [LARGE SCALE GENOMIC DNA]</scope>
    <source>
        <strain evidence="3 4">DSM 21020</strain>
    </source>
</reference>
<dbReference type="CDD" id="cd12797">
    <property type="entry name" value="M23_peptidase"/>
    <property type="match status" value="1"/>
</dbReference>
<dbReference type="InterPro" id="IPR050570">
    <property type="entry name" value="Cell_wall_metabolism_enzyme"/>
</dbReference>
<evidence type="ECO:0000313" key="4">
    <source>
        <dbReference type="Proteomes" id="UP001254564"/>
    </source>
</evidence>
<dbReference type="RefSeq" id="WP_309655128.1">
    <property type="nucleotide sequence ID" value="NZ_JARWAN010000005.1"/>
</dbReference>
<dbReference type="EC" id="3.4.24.-" evidence="3"/>
<dbReference type="Gene3D" id="2.70.70.10">
    <property type="entry name" value="Glucose Permease (Domain IIA)"/>
    <property type="match status" value="1"/>
</dbReference>
<dbReference type="InterPro" id="IPR018392">
    <property type="entry name" value="LysM"/>
</dbReference>
<dbReference type="PANTHER" id="PTHR21666">
    <property type="entry name" value="PEPTIDASE-RELATED"/>
    <property type="match status" value="1"/>
</dbReference>
<keyword evidence="4" id="KW-1185">Reference proteome</keyword>
<feature type="domain" description="LysM" evidence="2">
    <location>
        <begin position="56"/>
        <end position="100"/>
    </location>
</feature>
<dbReference type="PROSITE" id="PS51782">
    <property type="entry name" value="LYSM"/>
    <property type="match status" value="2"/>
</dbReference>
<dbReference type="Gene3D" id="3.10.350.10">
    <property type="entry name" value="LysM domain"/>
    <property type="match status" value="2"/>
</dbReference>
<accession>A0ABU1H1M7</accession>
<feature type="domain" description="LysM" evidence="2">
    <location>
        <begin position="1"/>
        <end position="43"/>
    </location>
</feature>
<dbReference type="Pfam" id="PF01476">
    <property type="entry name" value="LysM"/>
    <property type="match status" value="2"/>
</dbReference>